<keyword evidence="1" id="KW-1133">Transmembrane helix</keyword>
<reference evidence="2" key="1">
    <citation type="submission" date="2014-09" db="EMBL/GenBank/DDBJ databases">
        <authorList>
            <person name="Magalhaes I.L.F."/>
            <person name="Oliveira U."/>
            <person name="Santos F.R."/>
            <person name="Vidigal T.H.D.A."/>
            <person name="Brescovit A.D."/>
            <person name="Santos A.J."/>
        </authorList>
    </citation>
    <scope>NUCLEOTIDE SEQUENCE</scope>
    <source>
        <tissue evidence="2">Shoot tissue taken approximately 20 cm above the soil surface</tissue>
    </source>
</reference>
<keyword evidence="1" id="KW-0472">Membrane</keyword>
<accession>A0A0A9FXC3</accession>
<evidence type="ECO:0000256" key="1">
    <source>
        <dbReference type="SAM" id="Phobius"/>
    </source>
</evidence>
<feature type="transmembrane region" description="Helical" evidence="1">
    <location>
        <begin position="20"/>
        <end position="42"/>
    </location>
</feature>
<dbReference type="EMBL" id="GBRH01182017">
    <property type="protein sequence ID" value="JAE15879.1"/>
    <property type="molecule type" value="Transcribed_RNA"/>
</dbReference>
<protein>
    <submittedName>
        <fullName evidence="2">Uncharacterized protein</fullName>
    </submittedName>
</protein>
<evidence type="ECO:0000313" key="2">
    <source>
        <dbReference type="EMBL" id="JAE15879.1"/>
    </source>
</evidence>
<organism evidence="2">
    <name type="scientific">Arundo donax</name>
    <name type="common">Giant reed</name>
    <name type="synonym">Donax arundinaceus</name>
    <dbReference type="NCBI Taxonomy" id="35708"/>
    <lineage>
        <taxon>Eukaryota</taxon>
        <taxon>Viridiplantae</taxon>
        <taxon>Streptophyta</taxon>
        <taxon>Embryophyta</taxon>
        <taxon>Tracheophyta</taxon>
        <taxon>Spermatophyta</taxon>
        <taxon>Magnoliopsida</taxon>
        <taxon>Liliopsida</taxon>
        <taxon>Poales</taxon>
        <taxon>Poaceae</taxon>
        <taxon>PACMAD clade</taxon>
        <taxon>Arundinoideae</taxon>
        <taxon>Arundineae</taxon>
        <taxon>Arundo</taxon>
    </lineage>
</organism>
<reference evidence="2" key="2">
    <citation type="journal article" date="2015" name="Data Brief">
        <title>Shoot transcriptome of the giant reed, Arundo donax.</title>
        <authorList>
            <person name="Barrero R.A."/>
            <person name="Guerrero F.D."/>
            <person name="Moolhuijzen P."/>
            <person name="Goolsby J.A."/>
            <person name="Tidwell J."/>
            <person name="Bellgard S.E."/>
            <person name="Bellgard M.I."/>
        </authorList>
    </citation>
    <scope>NUCLEOTIDE SEQUENCE</scope>
    <source>
        <tissue evidence="2">Shoot tissue taken approximately 20 cm above the soil surface</tissue>
    </source>
</reference>
<dbReference type="AlphaFoldDB" id="A0A0A9FXC3"/>
<name>A0A0A9FXC3_ARUDO</name>
<sequence length="43" mass="4931">MDPFLDLLAGQYVILSQVKMYIYSYFFCLSNAIVSACEFLLVT</sequence>
<proteinExistence type="predicted"/>
<keyword evidence="1" id="KW-0812">Transmembrane</keyword>